<accession>A0AAF3EE94</accession>
<evidence type="ECO:0000256" key="6">
    <source>
        <dbReference type="SAM" id="SignalP"/>
    </source>
</evidence>
<evidence type="ECO:0000256" key="4">
    <source>
        <dbReference type="ARBA" id="ARBA00022801"/>
    </source>
</evidence>
<dbReference type="InterPro" id="IPR008758">
    <property type="entry name" value="Peptidase_S28"/>
</dbReference>
<evidence type="ECO:0000313" key="8">
    <source>
        <dbReference type="Proteomes" id="UP000887575"/>
    </source>
</evidence>
<keyword evidence="8" id="KW-1185">Reference proteome</keyword>
<dbReference type="SUPFAM" id="SSF56436">
    <property type="entry name" value="C-type lectin-like"/>
    <property type="match status" value="1"/>
</dbReference>
<dbReference type="Gene3D" id="1.20.120.980">
    <property type="entry name" value="Serine carboxypeptidase S28, SKS domain"/>
    <property type="match status" value="2"/>
</dbReference>
<dbReference type="PANTHER" id="PTHR11010:SF105">
    <property type="entry name" value="PEPTIDASE S28-RELATED"/>
    <property type="match status" value="1"/>
</dbReference>
<keyword evidence="5" id="KW-0325">Glycoprotein</keyword>
<feature type="chain" id="PRO_5042082228" description="C-type lectin domain-containing protein" evidence="6">
    <location>
        <begin position="22"/>
        <end position="1229"/>
    </location>
</feature>
<dbReference type="WBParaSite" id="MBELARI_LOCUS12271">
    <property type="protein sequence ID" value="MBELARI_LOCUS12271"/>
    <property type="gene ID" value="MBELARI_LOCUS12271"/>
</dbReference>
<evidence type="ECO:0000256" key="5">
    <source>
        <dbReference type="ARBA" id="ARBA00023180"/>
    </source>
</evidence>
<dbReference type="InterPro" id="IPR016186">
    <property type="entry name" value="C-type_lectin-like/link_sf"/>
</dbReference>
<dbReference type="InterPro" id="IPR029058">
    <property type="entry name" value="AB_hydrolase_fold"/>
</dbReference>
<feature type="signal peptide" evidence="6">
    <location>
        <begin position="1"/>
        <end position="21"/>
    </location>
</feature>
<feature type="domain" description="C-type lectin" evidence="7">
    <location>
        <begin position="1055"/>
        <end position="1120"/>
    </location>
</feature>
<name>A0AAF3EE94_9BILA</name>
<comment type="similarity">
    <text evidence="1">Belongs to the peptidase S28 family.</text>
</comment>
<evidence type="ECO:0000256" key="1">
    <source>
        <dbReference type="ARBA" id="ARBA00011079"/>
    </source>
</evidence>
<keyword evidence="4" id="KW-0378">Hydrolase</keyword>
<protein>
    <recommendedName>
        <fullName evidence="7">C-type lectin domain-containing protein</fullName>
    </recommendedName>
</protein>
<dbReference type="CDD" id="cd00037">
    <property type="entry name" value="CLECT"/>
    <property type="match status" value="1"/>
</dbReference>
<dbReference type="GO" id="GO:0008239">
    <property type="term" value="F:dipeptidyl-peptidase activity"/>
    <property type="evidence" value="ECO:0007669"/>
    <property type="project" value="TreeGrafter"/>
</dbReference>
<dbReference type="GO" id="GO:0006508">
    <property type="term" value="P:proteolysis"/>
    <property type="evidence" value="ECO:0007669"/>
    <property type="project" value="UniProtKB-KW"/>
</dbReference>
<dbReference type="Pfam" id="PF05577">
    <property type="entry name" value="Peptidase_S28"/>
    <property type="match status" value="2"/>
</dbReference>
<proteinExistence type="inferred from homology"/>
<dbReference type="Pfam" id="PF00059">
    <property type="entry name" value="Lectin_C"/>
    <property type="match status" value="1"/>
</dbReference>
<dbReference type="PANTHER" id="PTHR11010">
    <property type="entry name" value="PROTEASE S28 PRO-X CARBOXYPEPTIDASE-RELATED"/>
    <property type="match status" value="1"/>
</dbReference>
<sequence length="1229" mass="136894">MGKMQLVAVFVLILFTSFTWAFDRKTILGYRLGGARKAPPKTEHMFAEQAAVVGADTFSQLISHFGDNNGTWTQHYFYNYQFQQNFQGVTNNAVFLMIGGEGPESSYWSRSYNLPWMKWASANGAAVFDLEHRFYGNSRPFPKQSVENLKYLSSRQAIEDIAFLHSVHQSEKQMDVGEMGALAAWARQKHPELIAGAVGSSGPVQANLDFYQYLQVVENSLNYTGTPNAPGWTFGSPACLAAVKAGYAQVIELMKTVAGRAQLSTQFHLAPTLANTALNYNDIQYFYQNIFGNFQGIVQYSNDQGKNDQSSISAICKIMTANSDPYTALVNVNKALNGQGVYNNYTGDIAYLQDESYGDVDLAAARSWIWQTCTEFGYYQTTDYTQGIFGATSALSLSINYCQDIYGKQFDADYISAAVKATNDFYGGADGYSGTNVVLPNGDLDPWHALGKLQSDFDTQIPFLIEGSAHCGDMYEPELGDKRYDKLYALVSQQIPLWLKGSSEKAIPKQAQKEAMAPSKPAKPFKHTITQLKSTLVVENGHKYRPVSRKVPMLRSRPRVQSPEFDFSKADTNNYTAFLFTQPESHFDQTPNNFSQRWWMNAKWARASGPNFIMIGGEGEANPNKWMLNEDLPFLKWAATYSANVYYMEHRCYGESLLSGSSGMKYCNSWESLWDLRSFITTMNGQGNKGPWITFGGSYSGMLSLWARNKFPDLIQGAVGSSAPVNVKLDFYEYMTVVENSLRMYSSPCADIVGKAFTQMQQLALTPSGLKQLSDLFTLSPAWDENSKVSEIDLQFFFSNIFGNFQGAVQYAGDNAAWYANGDGDIASVCAIMNANVANPLQAVAAVNKYMWQFYSESGDTFSTFNNYTEMIVELRDVSAGADRSWTYQTCNEFGFFQSTDSGVNIFGSPTPVNMYIQMCYDIFGNGNDGNKGQGSDYSTRNIQSDIKNHYNFFTSSFSVSAIVAPNGNVDPWHALGLSKINNGDQTLITINATAHCADMYPERASDPDGLKNARKTIGNLIGHWTAQAHGSGCPNGFSDQNALSICLRAGSGAKSYFSAVAECRSAGGDLLSIHNAFQNNLLAQIQQNMTQSSRGFLGAQQLNGNWFWNDNTPFDYQRFDQSHTCRTDTLRDDRRKGTFTAQRGVPRRGKGDRSAFENKRNFEKLGVNVNDANRIEKRIDGDSYLHEIAPSAQLNRKQWTPDDDRTRHILEQHGDKRLNEGLTPTLKN</sequence>
<dbReference type="InterPro" id="IPR042269">
    <property type="entry name" value="Ser_carbopepase_S28_SKS"/>
</dbReference>
<dbReference type="Proteomes" id="UP000887575">
    <property type="component" value="Unassembled WGS sequence"/>
</dbReference>
<keyword evidence="2" id="KW-0645">Protease</keyword>
<dbReference type="Gene3D" id="3.10.100.10">
    <property type="entry name" value="Mannose-Binding Protein A, subunit A"/>
    <property type="match status" value="1"/>
</dbReference>
<dbReference type="GO" id="GO:0070008">
    <property type="term" value="F:serine-type exopeptidase activity"/>
    <property type="evidence" value="ECO:0007669"/>
    <property type="project" value="InterPro"/>
</dbReference>
<dbReference type="InterPro" id="IPR001304">
    <property type="entry name" value="C-type_lectin-like"/>
</dbReference>
<evidence type="ECO:0000259" key="7">
    <source>
        <dbReference type="Pfam" id="PF00059"/>
    </source>
</evidence>
<dbReference type="SUPFAM" id="SSF53474">
    <property type="entry name" value="alpha/beta-Hydrolases"/>
    <property type="match status" value="2"/>
</dbReference>
<organism evidence="8 9">
    <name type="scientific">Mesorhabditis belari</name>
    <dbReference type="NCBI Taxonomy" id="2138241"/>
    <lineage>
        <taxon>Eukaryota</taxon>
        <taxon>Metazoa</taxon>
        <taxon>Ecdysozoa</taxon>
        <taxon>Nematoda</taxon>
        <taxon>Chromadorea</taxon>
        <taxon>Rhabditida</taxon>
        <taxon>Rhabditina</taxon>
        <taxon>Rhabditomorpha</taxon>
        <taxon>Rhabditoidea</taxon>
        <taxon>Rhabditidae</taxon>
        <taxon>Mesorhabditinae</taxon>
        <taxon>Mesorhabditis</taxon>
    </lineage>
</organism>
<dbReference type="FunFam" id="1.20.120.980:FF:000003">
    <property type="entry name" value="Serine protease 16"/>
    <property type="match status" value="1"/>
</dbReference>
<dbReference type="Gene3D" id="3.40.50.1820">
    <property type="entry name" value="alpha/beta hydrolase"/>
    <property type="match status" value="2"/>
</dbReference>
<reference evidence="9" key="1">
    <citation type="submission" date="2024-02" db="UniProtKB">
        <authorList>
            <consortium name="WormBaseParasite"/>
        </authorList>
    </citation>
    <scope>IDENTIFICATION</scope>
</reference>
<evidence type="ECO:0000256" key="2">
    <source>
        <dbReference type="ARBA" id="ARBA00022670"/>
    </source>
</evidence>
<dbReference type="AlphaFoldDB" id="A0AAF3EE94"/>
<evidence type="ECO:0000256" key="3">
    <source>
        <dbReference type="ARBA" id="ARBA00022729"/>
    </source>
</evidence>
<keyword evidence="3 6" id="KW-0732">Signal</keyword>
<dbReference type="InterPro" id="IPR016187">
    <property type="entry name" value="CTDL_fold"/>
</dbReference>
<evidence type="ECO:0000313" key="9">
    <source>
        <dbReference type="WBParaSite" id="MBELARI_LOCUS12271"/>
    </source>
</evidence>